<dbReference type="Gene3D" id="3.30.230.10">
    <property type="match status" value="1"/>
</dbReference>
<dbReference type="OrthoDB" id="9796422at2"/>
<dbReference type="PROSITE" id="PS00648">
    <property type="entry name" value="RIBONUCLEASE_P"/>
    <property type="match status" value="1"/>
</dbReference>
<dbReference type="GO" id="GO:0042781">
    <property type="term" value="F:3'-tRNA processing endoribonuclease activity"/>
    <property type="evidence" value="ECO:0007669"/>
    <property type="project" value="TreeGrafter"/>
</dbReference>
<dbReference type="SUPFAM" id="SSF54211">
    <property type="entry name" value="Ribosomal protein S5 domain 2-like"/>
    <property type="match status" value="1"/>
</dbReference>
<dbReference type="InterPro" id="IPR000100">
    <property type="entry name" value="RNase_P"/>
</dbReference>
<protein>
    <recommendedName>
        <fullName evidence="7 8">Ribonuclease P protein component</fullName>
        <shortName evidence="7">RNase P protein</shortName>
        <shortName evidence="7">RNaseP protein</shortName>
        <ecNumber evidence="7 8">3.1.26.5</ecNumber>
    </recommendedName>
    <alternativeName>
        <fullName evidence="7">Protein C5</fullName>
    </alternativeName>
</protein>
<dbReference type="EC" id="3.1.26.5" evidence="7 8"/>
<keyword evidence="10" id="KW-1185">Reference proteome</keyword>
<dbReference type="PANTHER" id="PTHR33992">
    <property type="entry name" value="RIBONUCLEASE P PROTEIN COMPONENT"/>
    <property type="match status" value="1"/>
</dbReference>
<evidence type="ECO:0000256" key="6">
    <source>
        <dbReference type="ARBA" id="ARBA00022884"/>
    </source>
</evidence>
<sequence length="127" mass="14264">MDLGFGRQYRLLTPAHFKRVFDGATCKASGPGILLLARHNDLEHARLGLVIARKSVRHAVDRNRIKRVARESFRHTRAELGNIDIVVLARKGLGELDSAALHTLYGQLWRRLIKAADKHSSRTTGHP</sequence>
<dbReference type="HAMAP" id="MF_00227">
    <property type="entry name" value="RNase_P"/>
    <property type="match status" value="1"/>
</dbReference>
<comment type="catalytic activity">
    <reaction evidence="7">
        <text>Endonucleolytic cleavage of RNA, removing 5'-extranucleotides from tRNA precursor.</text>
        <dbReference type="EC" id="3.1.26.5"/>
    </reaction>
</comment>
<dbReference type="InterPro" id="IPR014721">
    <property type="entry name" value="Ribsml_uS5_D2-typ_fold_subgr"/>
</dbReference>
<comment type="function">
    <text evidence="1 7">RNaseP catalyzes the removal of the 5'-leader sequence from pre-tRNA to produce the mature 5'-terminus. It can also cleave other RNA substrates such as 4.5S RNA. The protein component plays an auxiliary but essential role in vivo by binding to the 5'-leader sequence and broadening the substrate specificity of the ribozyme.</text>
</comment>
<evidence type="ECO:0000256" key="5">
    <source>
        <dbReference type="ARBA" id="ARBA00022801"/>
    </source>
</evidence>
<dbReference type="Pfam" id="PF00825">
    <property type="entry name" value="Ribonuclease_P"/>
    <property type="match status" value="1"/>
</dbReference>
<dbReference type="GO" id="GO:0004526">
    <property type="term" value="F:ribonuclease P activity"/>
    <property type="evidence" value="ECO:0007669"/>
    <property type="project" value="UniProtKB-UniRule"/>
</dbReference>
<dbReference type="GO" id="GO:0000049">
    <property type="term" value="F:tRNA binding"/>
    <property type="evidence" value="ECO:0007669"/>
    <property type="project" value="UniProtKB-UniRule"/>
</dbReference>
<keyword evidence="2 7" id="KW-0819">tRNA processing</keyword>
<gene>
    <name evidence="7" type="primary">rnpA</name>
    <name evidence="9" type="ORF">SAMN05216217_105130</name>
</gene>
<keyword evidence="6 7" id="KW-0694">RNA-binding</keyword>
<dbReference type="PANTHER" id="PTHR33992:SF1">
    <property type="entry name" value="RIBONUCLEASE P PROTEIN COMPONENT"/>
    <property type="match status" value="1"/>
</dbReference>
<dbReference type="EMBL" id="FOUI01000005">
    <property type="protein sequence ID" value="SFM45370.1"/>
    <property type="molecule type" value="Genomic_DNA"/>
</dbReference>
<organism evidence="9 10">
    <name type="scientific">Halopseudomonas yangmingensis</name>
    <dbReference type="NCBI Taxonomy" id="1720063"/>
    <lineage>
        <taxon>Bacteria</taxon>
        <taxon>Pseudomonadati</taxon>
        <taxon>Pseudomonadota</taxon>
        <taxon>Gammaproteobacteria</taxon>
        <taxon>Pseudomonadales</taxon>
        <taxon>Pseudomonadaceae</taxon>
        <taxon>Halopseudomonas</taxon>
    </lineage>
</organism>
<evidence type="ECO:0000256" key="3">
    <source>
        <dbReference type="ARBA" id="ARBA00022722"/>
    </source>
</evidence>
<evidence type="ECO:0000256" key="2">
    <source>
        <dbReference type="ARBA" id="ARBA00022694"/>
    </source>
</evidence>
<dbReference type="Proteomes" id="UP000243629">
    <property type="component" value="Unassembled WGS sequence"/>
</dbReference>
<name>A0A1I4R088_9GAMM</name>
<evidence type="ECO:0000313" key="10">
    <source>
        <dbReference type="Proteomes" id="UP000243629"/>
    </source>
</evidence>
<keyword evidence="4 7" id="KW-0255">Endonuclease</keyword>
<comment type="subunit">
    <text evidence="7">Consists of a catalytic RNA component (M1 or rnpB) and a protein subunit.</text>
</comment>
<dbReference type="GO" id="GO:0001682">
    <property type="term" value="P:tRNA 5'-leader removal"/>
    <property type="evidence" value="ECO:0007669"/>
    <property type="project" value="UniProtKB-UniRule"/>
</dbReference>
<proteinExistence type="inferred from homology"/>
<dbReference type="InterPro" id="IPR020539">
    <property type="entry name" value="RNase_P_CS"/>
</dbReference>
<evidence type="ECO:0000256" key="7">
    <source>
        <dbReference type="HAMAP-Rule" id="MF_00227"/>
    </source>
</evidence>
<reference evidence="10" key="1">
    <citation type="submission" date="2016-10" db="EMBL/GenBank/DDBJ databases">
        <authorList>
            <person name="Varghese N."/>
            <person name="Submissions S."/>
        </authorList>
    </citation>
    <scope>NUCLEOTIDE SEQUENCE [LARGE SCALE GENOMIC DNA]</scope>
    <source>
        <strain evidence="10">DSM 24213</strain>
    </source>
</reference>
<dbReference type="STRING" id="1720063.SAMN05216217_105130"/>
<accession>A0A1I4R088</accession>
<evidence type="ECO:0000313" key="9">
    <source>
        <dbReference type="EMBL" id="SFM45370.1"/>
    </source>
</evidence>
<evidence type="ECO:0000256" key="4">
    <source>
        <dbReference type="ARBA" id="ARBA00022759"/>
    </source>
</evidence>
<evidence type="ECO:0000256" key="1">
    <source>
        <dbReference type="ARBA" id="ARBA00002663"/>
    </source>
</evidence>
<dbReference type="NCBIfam" id="TIGR00188">
    <property type="entry name" value="rnpA"/>
    <property type="match status" value="1"/>
</dbReference>
<dbReference type="GO" id="GO:0030677">
    <property type="term" value="C:ribonuclease P complex"/>
    <property type="evidence" value="ECO:0007669"/>
    <property type="project" value="TreeGrafter"/>
</dbReference>
<comment type="similarity">
    <text evidence="7">Belongs to the RnpA family.</text>
</comment>
<dbReference type="InterPro" id="IPR020568">
    <property type="entry name" value="Ribosomal_Su5_D2-typ_SF"/>
</dbReference>
<evidence type="ECO:0000256" key="8">
    <source>
        <dbReference type="NCBIfam" id="TIGR00188"/>
    </source>
</evidence>
<keyword evidence="5 7" id="KW-0378">Hydrolase</keyword>
<dbReference type="RefSeq" id="WP_093474631.1">
    <property type="nucleotide sequence ID" value="NZ_FOUI01000005.1"/>
</dbReference>
<dbReference type="AlphaFoldDB" id="A0A1I4R088"/>
<keyword evidence="3 7" id="KW-0540">Nuclease</keyword>